<evidence type="ECO:0000256" key="7">
    <source>
        <dbReference type="ARBA" id="ARBA00022692"/>
    </source>
</evidence>
<organism evidence="13 14">
    <name type="scientific">Aspergillus pseudoustus</name>
    <dbReference type="NCBI Taxonomy" id="1810923"/>
    <lineage>
        <taxon>Eukaryota</taxon>
        <taxon>Fungi</taxon>
        <taxon>Dikarya</taxon>
        <taxon>Ascomycota</taxon>
        <taxon>Pezizomycotina</taxon>
        <taxon>Eurotiomycetes</taxon>
        <taxon>Eurotiomycetidae</taxon>
        <taxon>Eurotiales</taxon>
        <taxon>Aspergillaceae</taxon>
        <taxon>Aspergillus</taxon>
        <taxon>Aspergillus subgen. Nidulantes</taxon>
    </lineage>
</organism>
<dbReference type="PANTHER" id="PTHR23033:SF40">
    <property type="entry name" value="APPLE DOMAIN-CONTAINING PROTEIN"/>
    <property type="match status" value="1"/>
</dbReference>
<dbReference type="InterPro" id="IPR026050">
    <property type="entry name" value="C1GALT1/C1GALT1_chp1"/>
</dbReference>
<keyword evidence="8" id="KW-0547">Nucleotide-binding</keyword>
<keyword evidence="14" id="KW-1185">Reference proteome</keyword>
<dbReference type="Gene3D" id="3.90.550.50">
    <property type="match status" value="1"/>
</dbReference>
<dbReference type="Proteomes" id="UP001610446">
    <property type="component" value="Unassembled WGS sequence"/>
</dbReference>
<sequence>MKQYAVEFEYYRELHRNRNRIAEFVAENDSTDFRRKAWDLDKWKFIPSVQRALQHKPDAKWLMFIECDSYLIWSNLLHWIAQLDSTKPYFLGLPVTMHEQLFAYGGAGWLLSRAAAEQMARHVASQADGYESFTNGAGYGDLVLGHVLERAGVPLTGAWPVIQRETPSTMEYTVDVMCHPVVTFHHIEKAEISAIWDLEQEWIASGGETEAGPQTLPPLLHVDIFTRVVYPHLTTRMDDWDNFSDGEEKTLAHSEGFDKCKRYCEEDERCVQFRVTSTAKTRKCTLSNSVTLGWQAAGDGVSLDQERSVSGWMMERIDQIKRSVRCNGANWPTSII</sequence>
<evidence type="ECO:0000313" key="13">
    <source>
        <dbReference type="EMBL" id="KAL2829043.1"/>
    </source>
</evidence>
<protein>
    <recommendedName>
        <fullName evidence="4">N-acetylgalactosaminide beta-1,3-galactosyltransferase</fullName>
        <ecNumber evidence="4">2.4.1.122</ecNumber>
    </recommendedName>
</protein>
<dbReference type="EMBL" id="JBFXLU010000347">
    <property type="protein sequence ID" value="KAL2829043.1"/>
    <property type="molecule type" value="Genomic_DNA"/>
</dbReference>
<dbReference type="EC" id="2.4.1.122" evidence="4"/>
<evidence type="ECO:0000256" key="6">
    <source>
        <dbReference type="ARBA" id="ARBA00022679"/>
    </source>
</evidence>
<comment type="subcellular location">
    <subcellularLocation>
        <location evidence="1">Membrane</location>
        <topology evidence="1">Single-pass type II membrane protein</topology>
    </subcellularLocation>
</comment>
<accession>A0ABR4IMP2</accession>
<comment type="pathway">
    <text evidence="2">Protein modification; protein glycosylation.</text>
</comment>
<keyword evidence="9" id="KW-0735">Signal-anchor</keyword>
<keyword evidence="10" id="KW-1133">Transmembrane helix</keyword>
<evidence type="ECO:0000256" key="5">
    <source>
        <dbReference type="ARBA" id="ARBA00022676"/>
    </source>
</evidence>
<name>A0ABR4IMP2_9EURO</name>
<feature type="domain" description="Fringe-like glycosyltransferase" evidence="12">
    <location>
        <begin position="55"/>
        <end position="175"/>
    </location>
</feature>
<dbReference type="InterPro" id="IPR003378">
    <property type="entry name" value="Fringe-like_glycosylTrfase"/>
</dbReference>
<comment type="caution">
    <text evidence="13">The sequence shown here is derived from an EMBL/GenBank/DDBJ whole genome shotgun (WGS) entry which is preliminary data.</text>
</comment>
<evidence type="ECO:0000256" key="4">
    <source>
        <dbReference type="ARBA" id="ARBA00012557"/>
    </source>
</evidence>
<evidence type="ECO:0000256" key="10">
    <source>
        <dbReference type="ARBA" id="ARBA00022989"/>
    </source>
</evidence>
<evidence type="ECO:0000259" key="12">
    <source>
        <dbReference type="Pfam" id="PF02434"/>
    </source>
</evidence>
<evidence type="ECO:0000256" key="11">
    <source>
        <dbReference type="ARBA" id="ARBA00023136"/>
    </source>
</evidence>
<evidence type="ECO:0000256" key="2">
    <source>
        <dbReference type="ARBA" id="ARBA00004922"/>
    </source>
</evidence>
<evidence type="ECO:0000256" key="8">
    <source>
        <dbReference type="ARBA" id="ARBA00022741"/>
    </source>
</evidence>
<dbReference type="Pfam" id="PF02434">
    <property type="entry name" value="Fringe"/>
    <property type="match status" value="1"/>
</dbReference>
<dbReference type="PANTHER" id="PTHR23033">
    <property type="entry name" value="BETA1,3-GALACTOSYLTRANSFERASE"/>
    <property type="match status" value="1"/>
</dbReference>
<keyword evidence="11" id="KW-0472">Membrane</keyword>
<evidence type="ECO:0000256" key="3">
    <source>
        <dbReference type="ARBA" id="ARBA00006462"/>
    </source>
</evidence>
<evidence type="ECO:0000256" key="9">
    <source>
        <dbReference type="ARBA" id="ARBA00022968"/>
    </source>
</evidence>
<keyword evidence="7" id="KW-0812">Transmembrane</keyword>
<proteinExistence type="inferred from homology"/>
<comment type="similarity">
    <text evidence="3">Belongs to the glycosyltransferase 31 family. Beta3-Gal-T subfamily.</text>
</comment>
<keyword evidence="6" id="KW-0808">Transferase</keyword>
<reference evidence="13 14" key="1">
    <citation type="submission" date="2024-07" db="EMBL/GenBank/DDBJ databases">
        <title>Section-level genome sequencing and comparative genomics of Aspergillus sections Usti and Cavernicolus.</title>
        <authorList>
            <consortium name="Lawrence Berkeley National Laboratory"/>
            <person name="Nybo J.L."/>
            <person name="Vesth T.C."/>
            <person name="Theobald S."/>
            <person name="Frisvad J.C."/>
            <person name="Larsen T.O."/>
            <person name="Kjaerboelling I."/>
            <person name="Rothschild-Mancinelli K."/>
            <person name="Lyhne E.K."/>
            <person name="Kogle M.E."/>
            <person name="Barry K."/>
            <person name="Clum A."/>
            <person name="Na H."/>
            <person name="Ledsgaard L."/>
            <person name="Lin J."/>
            <person name="Lipzen A."/>
            <person name="Kuo A."/>
            <person name="Riley R."/>
            <person name="Mondo S."/>
            <person name="Labutti K."/>
            <person name="Haridas S."/>
            <person name="Pangalinan J."/>
            <person name="Salamov A.A."/>
            <person name="Simmons B.A."/>
            <person name="Magnuson J.K."/>
            <person name="Chen J."/>
            <person name="Drula E."/>
            <person name="Henrissat B."/>
            <person name="Wiebenga A."/>
            <person name="Lubbers R.J."/>
            <person name="Gomes A.C."/>
            <person name="Makela M.R."/>
            <person name="Stajich J."/>
            <person name="Grigoriev I.V."/>
            <person name="Mortensen U.H."/>
            <person name="De Vries R.P."/>
            <person name="Baker S.E."/>
            <person name="Andersen M.R."/>
        </authorList>
    </citation>
    <scope>NUCLEOTIDE SEQUENCE [LARGE SCALE GENOMIC DNA]</scope>
    <source>
        <strain evidence="13 14">CBS 123904</strain>
    </source>
</reference>
<gene>
    <name evidence="13" type="ORF">BJY01DRAFT_240775</name>
</gene>
<evidence type="ECO:0000313" key="14">
    <source>
        <dbReference type="Proteomes" id="UP001610446"/>
    </source>
</evidence>
<evidence type="ECO:0000256" key="1">
    <source>
        <dbReference type="ARBA" id="ARBA00004606"/>
    </source>
</evidence>
<keyword evidence="5" id="KW-0328">Glycosyltransferase</keyword>